<feature type="region of interest" description="Disordered" evidence="1">
    <location>
        <begin position="99"/>
        <end position="118"/>
    </location>
</feature>
<evidence type="ECO:0000313" key="2">
    <source>
        <dbReference type="EMBL" id="BBG96666.1"/>
    </source>
</evidence>
<organism evidence="2">
    <name type="scientific">Prunus dulcis</name>
    <name type="common">Almond</name>
    <name type="synonym">Amygdalus dulcis</name>
    <dbReference type="NCBI Taxonomy" id="3755"/>
    <lineage>
        <taxon>Eukaryota</taxon>
        <taxon>Viridiplantae</taxon>
        <taxon>Streptophyta</taxon>
        <taxon>Embryophyta</taxon>
        <taxon>Tracheophyta</taxon>
        <taxon>Spermatophyta</taxon>
        <taxon>Magnoliopsida</taxon>
        <taxon>eudicotyledons</taxon>
        <taxon>Gunneridae</taxon>
        <taxon>Pentapetalae</taxon>
        <taxon>rosids</taxon>
        <taxon>fabids</taxon>
        <taxon>Rosales</taxon>
        <taxon>Rosaceae</taxon>
        <taxon>Amygdaloideae</taxon>
        <taxon>Amygdaleae</taxon>
        <taxon>Prunus</taxon>
    </lineage>
</organism>
<name>A0A4Y1QXT2_PRUDU</name>
<feature type="compositionally biased region" description="Basic residues" evidence="1">
    <location>
        <begin position="49"/>
        <end position="60"/>
    </location>
</feature>
<dbReference type="AlphaFoldDB" id="A0A4Y1QXT2"/>
<proteinExistence type="predicted"/>
<accession>A0A4Y1QXT2</accession>
<feature type="non-terminal residue" evidence="2">
    <location>
        <position position="1"/>
    </location>
</feature>
<protein>
    <submittedName>
        <fullName evidence="2">Uncharacterized protein</fullName>
    </submittedName>
</protein>
<reference evidence="2" key="1">
    <citation type="journal article" date="2019" name="Science">
        <title>Mutation of a bHLH transcription factor allowed almond domestication.</title>
        <authorList>
            <person name="Sanchez-Perez R."/>
            <person name="Pavan S."/>
            <person name="Mazzeo R."/>
            <person name="Moldovan C."/>
            <person name="Aiese Cigliano R."/>
            <person name="Del Cueto J."/>
            <person name="Ricciardi F."/>
            <person name="Lotti C."/>
            <person name="Ricciardi L."/>
            <person name="Dicenta F."/>
            <person name="Lopez-Marques R.L."/>
            <person name="Lindberg Moller B."/>
        </authorList>
    </citation>
    <scope>NUCLEOTIDE SEQUENCE</scope>
</reference>
<dbReference type="EMBL" id="AP019298">
    <property type="protein sequence ID" value="BBG96666.1"/>
    <property type="molecule type" value="Genomic_DNA"/>
</dbReference>
<feature type="compositionally biased region" description="Pro residues" evidence="1">
    <location>
        <begin position="37"/>
        <end position="48"/>
    </location>
</feature>
<sequence>FCLFPITPSRDLPHFSTPHQPPQAELISGKGAKRIATPPPSFPEPSPPLHRRSSRNRARNRRFSLKLLSSRSPSILHQIVRAPEVRSIHRRDLQKVRLARTTSRRSTKESTLGHPPSFRTTTKCRTSLFWVWTKYRGDSAEFSAEV</sequence>
<evidence type="ECO:0000256" key="1">
    <source>
        <dbReference type="SAM" id="MobiDB-lite"/>
    </source>
</evidence>
<gene>
    <name evidence="2" type="ORF">Prudu_005530</name>
</gene>
<feature type="region of interest" description="Disordered" evidence="1">
    <location>
        <begin position="11"/>
        <end position="60"/>
    </location>
</feature>